<dbReference type="Pfam" id="PF02130">
    <property type="entry name" value="YbeY"/>
    <property type="match status" value="1"/>
</dbReference>
<feature type="binding site" evidence="7">
    <location>
        <position position="134"/>
    </location>
    <ligand>
        <name>Zn(2+)</name>
        <dbReference type="ChEBI" id="CHEBI:29105"/>
        <note>catalytic</note>
    </ligand>
</feature>
<comment type="similarity">
    <text evidence="1 7">Belongs to the endoribonuclease YbeY family.</text>
</comment>
<comment type="cofactor">
    <cofactor evidence="7">
        <name>Zn(2+)</name>
        <dbReference type="ChEBI" id="CHEBI:29105"/>
    </cofactor>
    <text evidence="7">Binds 1 zinc ion.</text>
</comment>
<dbReference type="GO" id="GO:0004521">
    <property type="term" value="F:RNA endonuclease activity"/>
    <property type="evidence" value="ECO:0007669"/>
    <property type="project" value="UniProtKB-UniRule"/>
</dbReference>
<dbReference type="RefSeq" id="WP_188660846.1">
    <property type="nucleotide sequence ID" value="NZ_BMHV01000002.1"/>
</dbReference>
<organism evidence="8 9">
    <name type="scientific">Terasakiella brassicae</name>
    <dbReference type="NCBI Taxonomy" id="1634917"/>
    <lineage>
        <taxon>Bacteria</taxon>
        <taxon>Pseudomonadati</taxon>
        <taxon>Pseudomonadota</taxon>
        <taxon>Alphaproteobacteria</taxon>
        <taxon>Rhodospirillales</taxon>
        <taxon>Terasakiellaceae</taxon>
        <taxon>Terasakiella</taxon>
    </lineage>
</organism>
<dbReference type="GO" id="GO:0006364">
    <property type="term" value="P:rRNA processing"/>
    <property type="evidence" value="ECO:0007669"/>
    <property type="project" value="UniProtKB-UniRule"/>
</dbReference>
<dbReference type="Proteomes" id="UP000632498">
    <property type="component" value="Unassembled WGS sequence"/>
</dbReference>
<dbReference type="Gene3D" id="3.40.390.30">
    <property type="entry name" value="Metalloproteases ('zincins'), catalytic domain"/>
    <property type="match status" value="1"/>
</dbReference>
<evidence type="ECO:0000256" key="7">
    <source>
        <dbReference type="HAMAP-Rule" id="MF_00009"/>
    </source>
</evidence>
<dbReference type="PANTHER" id="PTHR46986">
    <property type="entry name" value="ENDORIBONUCLEASE YBEY, CHLOROPLASTIC"/>
    <property type="match status" value="1"/>
</dbReference>
<keyword evidence="7" id="KW-0698">rRNA processing</keyword>
<protein>
    <recommendedName>
        <fullName evidence="7">Endoribonuclease YbeY</fullName>
        <ecNumber evidence="7">3.1.-.-</ecNumber>
    </recommendedName>
</protein>
<keyword evidence="4 7" id="KW-0255">Endonuclease</keyword>
<keyword evidence="6 7" id="KW-0862">Zinc</keyword>
<dbReference type="InterPro" id="IPR020549">
    <property type="entry name" value="YbeY_CS"/>
</dbReference>
<reference evidence="8" key="2">
    <citation type="submission" date="2020-09" db="EMBL/GenBank/DDBJ databases">
        <authorList>
            <person name="Sun Q."/>
            <person name="Zhou Y."/>
        </authorList>
    </citation>
    <scope>NUCLEOTIDE SEQUENCE</scope>
    <source>
        <strain evidence="8">CGMCC 1.15254</strain>
    </source>
</reference>
<dbReference type="HAMAP" id="MF_00009">
    <property type="entry name" value="Endoribonucl_YbeY"/>
    <property type="match status" value="1"/>
</dbReference>
<evidence type="ECO:0000256" key="2">
    <source>
        <dbReference type="ARBA" id="ARBA00022722"/>
    </source>
</evidence>
<evidence type="ECO:0000256" key="6">
    <source>
        <dbReference type="ARBA" id="ARBA00022833"/>
    </source>
</evidence>
<dbReference type="SUPFAM" id="SSF55486">
    <property type="entry name" value="Metalloproteases ('zincins'), catalytic domain"/>
    <property type="match status" value="1"/>
</dbReference>
<keyword evidence="7" id="KW-0690">Ribosome biogenesis</keyword>
<dbReference type="PANTHER" id="PTHR46986:SF1">
    <property type="entry name" value="ENDORIBONUCLEASE YBEY, CHLOROPLASTIC"/>
    <property type="match status" value="1"/>
</dbReference>
<keyword evidence="2 7" id="KW-0540">Nuclease</keyword>
<accession>A0A917BQQ2</accession>
<dbReference type="PROSITE" id="PS01306">
    <property type="entry name" value="UPF0054"/>
    <property type="match status" value="1"/>
</dbReference>
<keyword evidence="7" id="KW-0963">Cytoplasm</keyword>
<evidence type="ECO:0000256" key="5">
    <source>
        <dbReference type="ARBA" id="ARBA00022801"/>
    </source>
</evidence>
<feature type="binding site" evidence="7">
    <location>
        <position position="128"/>
    </location>
    <ligand>
        <name>Zn(2+)</name>
        <dbReference type="ChEBI" id="CHEBI:29105"/>
        <note>catalytic</note>
    </ligand>
</feature>
<comment type="caution">
    <text evidence="8">The sequence shown here is derived from an EMBL/GenBank/DDBJ whole genome shotgun (WGS) entry which is preliminary data.</text>
</comment>
<evidence type="ECO:0000256" key="3">
    <source>
        <dbReference type="ARBA" id="ARBA00022723"/>
    </source>
</evidence>
<reference evidence="8" key="1">
    <citation type="journal article" date="2014" name="Int. J. Syst. Evol. Microbiol.">
        <title>Complete genome sequence of Corynebacterium casei LMG S-19264T (=DSM 44701T), isolated from a smear-ripened cheese.</title>
        <authorList>
            <consortium name="US DOE Joint Genome Institute (JGI-PGF)"/>
            <person name="Walter F."/>
            <person name="Albersmeier A."/>
            <person name="Kalinowski J."/>
            <person name="Ruckert C."/>
        </authorList>
    </citation>
    <scope>NUCLEOTIDE SEQUENCE</scope>
    <source>
        <strain evidence="8">CGMCC 1.15254</strain>
    </source>
</reference>
<feature type="binding site" evidence="7">
    <location>
        <position position="124"/>
    </location>
    <ligand>
        <name>Zn(2+)</name>
        <dbReference type="ChEBI" id="CHEBI:29105"/>
        <note>catalytic</note>
    </ligand>
</feature>
<evidence type="ECO:0000256" key="1">
    <source>
        <dbReference type="ARBA" id="ARBA00010875"/>
    </source>
</evidence>
<sequence length="161" mass="17911">MLGDLDITHADEAWPDCDVLIENCVKAALAHCQTDTQHGRPFELSILLSDNDQVQDLNREYRQKDKPTNVLSFPALECDEPGHLILEPGPLHLGDIILAYGVVAQEASDQKIAFEDHLSHLIIHGVLHLLGFDHIENEEAEEMEALEIAILKDFGIANPYG</sequence>
<dbReference type="GO" id="GO:0004222">
    <property type="term" value="F:metalloendopeptidase activity"/>
    <property type="evidence" value="ECO:0007669"/>
    <property type="project" value="InterPro"/>
</dbReference>
<dbReference type="EMBL" id="BMHV01000002">
    <property type="protein sequence ID" value="GGF54019.1"/>
    <property type="molecule type" value="Genomic_DNA"/>
</dbReference>
<comment type="subcellular location">
    <subcellularLocation>
        <location evidence="7">Cytoplasm</location>
    </subcellularLocation>
</comment>
<keyword evidence="5 7" id="KW-0378">Hydrolase</keyword>
<dbReference type="InterPro" id="IPR002036">
    <property type="entry name" value="YbeY"/>
</dbReference>
<proteinExistence type="inferred from homology"/>
<gene>
    <name evidence="7 8" type="primary">ybeY</name>
    <name evidence="8" type="ORF">GCM10011332_04260</name>
</gene>
<comment type="function">
    <text evidence="7">Single strand-specific metallo-endoribonuclease involved in late-stage 70S ribosome quality control and in maturation of the 3' terminus of the 16S rRNA.</text>
</comment>
<keyword evidence="9" id="KW-1185">Reference proteome</keyword>
<dbReference type="NCBIfam" id="TIGR00043">
    <property type="entry name" value="rRNA maturation RNase YbeY"/>
    <property type="match status" value="1"/>
</dbReference>
<dbReference type="InterPro" id="IPR023091">
    <property type="entry name" value="MetalPrtase_cat_dom_sf_prd"/>
</dbReference>
<dbReference type="GO" id="GO:0008270">
    <property type="term" value="F:zinc ion binding"/>
    <property type="evidence" value="ECO:0007669"/>
    <property type="project" value="UniProtKB-UniRule"/>
</dbReference>
<evidence type="ECO:0000313" key="9">
    <source>
        <dbReference type="Proteomes" id="UP000632498"/>
    </source>
</evidence>
<evidence type="ECO:0000256" key="4">
    <source>
        <dbReference type="ARBA" id="ARBA00022759"/>
    </source>
</evidence>
<dbReference type="EC" id="3.1.-.-" evidence="7"/>
<name>A0A917BQQ2_9PROT</name>
<evidence type="ECO:0000313" key="8">
    <source>
        <dbReference type="EMBL" id="GGF54019.1"/>
    </source>
</evidence>
<dbReference type="GO" id="GO:0005737">
    <property type="term" value="C:cytoplasm"/>
    <property type="evidence" value="ECO:0007669"/>
    <property type="project" value="UniProtKB-SubCell"/>
</dbReference>
<keyword evidence="3 7" id="KW-0479">Metal-binding</keyword>
<dbReference type="AlphaFoldDB" id="A0A917BQQ2"/>